<dbReference type="eggNOG" id="COG0518">
    <property type="taxonomic scope" value="Bacteria"/>
</dbReference>
<name>A1BER3_CHLPD</name>
<proteinExistence type="predicted"/>
<evidence type="ECO:0000259" key="1">
    <source>
        <dbReference type="Pfam" id="PF00117"/>
    </source>
</evidence>
<keyword evidence="3" id="KW-1185">Reference proteome</keyword>
<dbReference type="PROSITE" id="PS51273">
    <property type="entry name" value="GATASE_TYPE_1"/>
    <property type="match status" value="1"/>
</dbReference>
<keyword evidence="2" id="KW-0808">Transferase</keyword>
<dbReference type="PANTHER" id="PTHR42695">
    <property type="entry name" value="GLUTAMINE AMIDOTRANSFERASE YLR126C-RELATED"/>
    <property type="match status" value="1"/>
</dbReference>
<dbReference type="Pfam" id="PF00117">
    <property type="entry name" value="GATase"/>
    <property type="match status" value="1"/>
</dbReference>
<dbReference type="OrthoDB" id="9807137at2"/>
<dbReference type="CDD" id="cd01741">
    <property type="entry name" value="GATase1_1"/>
    <property type="match status" value="1"/>
</dbReference>
<dbReference type="InterPro" id="IPR029062">
    <property type="entry name" value="Class_I_gatase-like"/>
</dbReference>
<gene>
    <name evidence="2" type="ordered locus">Cpha266_0839</name>
</gene>
<evidence type="ECO:0000313" key="3">
    <source>
        <dbReference type="Proteomes" id="UP000008701"/>
    </source>
</evidence>
<evidence type="ECO:0000313" key="2">
    <source>
        <dbReference type="EMBL" id="ABL64890.1"/>
    </source>
</evidence>
<dbReference type="KEGG" id="cph:Cpha266_0839"/>
<sequence>MKKLYIIKAGSTFASTIAELGDFEAWIIRALGTLSIPVEVVNAVHGEPLPLPDECCGVLVTGSHAMVTQNLPWSVGIESWIPLLVGAGVPFLGICYGHQLLGRAMGGKVGYHPKGSETGTVTLTLTTEAGDDLLFQHIPSTFRAHATHAQSVLELPPGAVTLARNAHDPHHAFRVGTAAWGVQFHPEYTAAVMQAYINADCDSLSRSGCDVSALLREVTHTPEASGILRKFAVHVERSCTAEG</sequence>
<dbReference type="InterPro" id="IPR017926">
    <property type="entry name" value="GATASE"/>
</dbReference>
<reference evidence="2 3" key="1">
    <citation type="submission" date="2006-12" db="EMBL/GenBank/DDBJ databases">
        <title>Complete sequence of Chlorobium phaeobacteroides DSM 266.</title>
        <authorList>
            <consortium name="US DOE Joint Genome Institute"/>
            <person name="Copeland A."/>
            <person name="Lucas S."/>
            <person name="Lapidus A."/>
            <person name="Barry K."/>
            <person name="Detter J.C."/>
            <person name="Glavina del Rio T."/>
            <person name="Hammon N."/>
            <person name="Israni S."/>
            <person name="Pitluck S."/>
            <person name="Goltsman E."/>
            <person name="Schmutz J."/>
            <person name="Larimer F."/>
            <person name="Land M."/>
            <person name="Hauser L."/>
            <person name="Mikhailova N."/>
            <person name="Li T."/>
            <person name="Overmann J."/>
            <person name="Bryant D.A."/>
            <person name="Richardson P."/>
        </authorList>
    </citation>
    <scope>NUCLEOTIDE SEQUENCE [LARGE SCALE GENOMIC DNA]</scope>
    <source>
        <strain evidence="2 3">DSM 266</strain>
    </source>
</reference>
<dbReference type="AlphaFoldDB" id="A1BER3"/>
<dbReference type="PANTHER" id="PTHR42695:SF5">
    <property type="entry name" value="GLUTAMINE AMIDOTRANSFERASE YLR126C-RELATED"/>
    <property type="match status" value="1"/>
</dbReference>
<dbReference type="EMBL" id="CP000492">
    <property type="protein sequence ID" value="ABL64890.1"/>
    <property type="molecule type" value="Genomic_DNA"/>
</dbReference>
<dbReference type="Proteomes" id="UP000008701">
    <property type="component" value="Chromosome"/>
</dbReference>
<dbReference type="STRING" id="290317.Cpha266_0839"/>
<dbReference type="RefSeq" id="WP_011744718.1">
    <property type="nucleotide sequence ID" value="NC_008639.1"/>
</dbReference>
<protein>
    <submittedName>
        <fullName evidence="2">Glutamine amidotransferase class-I</fullName>
    </submittedName>
</protein>
<dbReference type="NCBIfam" id="NF006562">
    <property type="entry name" value="PRK09065.1"/>
    <property type="match status" value="1"/>
</dbReference>
<accession>A1BER3</accession>
<dbReference type="GO" id="GO:0016740">
    <property type="term" value="F:transferase activity"/>
    <property type="evidence" value="ECO:0007669"/>
    <property type="project" value="UniProtKB-KW"/>
</dbReference>
<keyword evidence="2" id="KW-0315">Glutamine amidotransferase</keyword>
<dbReference type="GO" id="GO:0005829">
    <property type="term" value="C:cytosol"/>
    <property type="evidence" value="ECO:0007669"/>
    <property type="project" value="TreeGrafter"/>
</dbReference>
<feature type="domain" description="Glutamine amidotransferase" evidence="1">
    <location>
        <begin position="23"/>
        <end position="194"/>
    </location>
</feature>
<dbReference type="Gene3D" id="3.40.50.880">
    <property type="match status" value="1"/>
</dbReference>
<organism evidence="2 3">
    <name type="scientific">Chlorobium phaeobacteroides (strain DSM 266 / SMG 266 / 2430)</name>
    <dbReference type="NCBI Taxonomy" id="290317"/>
    <lineage>
        <taxon>Bacteria</taxon>
        <taxon>Pseudomonadati</taxon>
        <taxon>Chlorobiota</taxon>
        <taxon>Chlorobiia</taxon>
        <taxon>Chlorobiales</taxon>
        <taxon>Chlorobiaceae</taxon>
        <taxon>Chlorobium/Pelodictyon group</taxon>
        <taxon>Chlorobium</taxon>
    </lineage>
</organism>
<dbReference type="HOGENOM" id="CLU_054974_4_1_10"/>
<dbReference type="SUPFAM" id="SSF52317">
    <property type="entry name" value="Class I glutamine amidotransferase-like"/>
    <property type="match status" value="1"/>
</dbReference>
<dbReference type="InterPro" id="IPR044992">
    <property type="entry name" value="ChyE-like"/>
</dbReference>